<dbReference type="GO" id="GO:0030007">
    <property type="term" value="P:intracellular potassium ion homeostasis"/>
    <property type="evidence" value="ECO:0007669"/>
    <property type="project" value="TreeGrafter"/>
</dbReference>
<dbReference type="InterPro" id="IPR023299">
    <property type="entry name" value="ATPase_P-typ_cyto_dom_N"/>
</dbReference>
<dbReference type="PANTHER" id="PTHR43294">
    <property type="entry name" value="SODIUM/POTASSIUM-TRANSPORTING ATPASE SUBUNIT ALPHA"/>
    <property type="match status" value="1"/>
</dbReference>
<dbReference type="PANTHER" id="PTHR43294:SF21">
    <property type="entry name" value="CATION TRANSPORTING ATPASE"/>
    <property type="match status" value="1"/>
</dbReference>
<dbReference type="SFLD" id="SFLDG00002">
    <property type="entry name" value="C1.7:_P-type_atpase_like"/>
    <property type="match status" value="1"/>
</dbReference>
<organism evidence="11 12">
    <name type="scientific">Bionectria ochroleuca</name>
    <name type="common">Gliocladium roseum</name>
    <dbReference type="NCBI Taxonomy" id="29856"/>
    <lineage>
        <taxon>Eukaryota</taxon>
        <taxon>Fungi</taxon>
        <taxon>Dikarya</taxon>
        <taxon>Ascomycota</taxon>
        <taxon>Pezizomycotina</taxon>
        <taxon>Sordariomycetes</taxon>
        <taxon>Hypocreomycetidae</taxon>
        <taxon>Hypocreales</taxon>
        <taxon>Bionectriaceae</taxon>
        <taxon>Clonostachys</taxon>
    </lineage>
</organism>
<dbReference type="InterPro" id="IPR004014">
    <property type="entry name" value="ATPase_P-typ_cation-transptr_N"/>
</dbReference>
<dbReference type="GO" id="GO:0005886">
    <property type="term" value="C:plasma membrane"/>
    <property type="evidence" value="ECO:0007669"/>
    <property type="project" value="UniProtKB-SubCell"/>
</dbReference>
<dbReference type="InterPro" id="IPR044492">
    <property type="entry name" value="P_typ_ATPase_HD_dom"/>
</dbReference>
<name>A0A8H7N3L0_BIOOC</name>
<feature type="transmembrane region" description="Helical" evidence="9">
    <location>
        <begin position="333"/>
        <end position="357"/>
    </location>
</feature>
<dbReference type="SFLD" id="SFLDS00003">
    <property type="entry name" value="Haloacid_Dehalogenase"/>
    <property type="match status" value="1"/>
</dbReference>
<dbReference type="GO" id="GO:1902600">
    <property type="term" value="P:proton transmembrane transport"/>
    <property type="evidence" value="ECO:0007669"/>
    <property type="project" value="TreeGrafter"/>
</dbReference>
<feature type="transmembrane region" description="Helical" evidence="9">
    <location>
        <begin position="139"/>
        <end position="159"/>
    </location>
</feature>
<dbReference type="SUPFAM" id="SSF81665">
    <property type="entry name" value="Calcium ATPase, transmembrane domain M"/>
    <property type="match status" value="1"/>
</dbReference>
<dbReference type="Pfam" id="PF00690">
    <property type="entry name" value="Cation_ATPase_N"/>
    <property type="match status" value="1"/>
</dbReference>
<keyword evidence="5" id="KW-0067">ATP-binding</keyword>
<evidence type="ECO:0000256" key="5">
    <source>
        <dbReference type="ARBA" id="ARBA00022840"/>
    </source>
</evidence>
<dbReference type="GO" id="GO:0006883">
    <property type="term" value="P:intracellular sodium ion homeostasis"/>
    <property type="evidence" value="ECO:0007669"/>
    <property type="project" value="TreeGrafter"/>
</dbReference>
<feature type="transmembrane region" description="Helical" evidence="9">
    <location>
        <begin position="1041"/>
        <end position="1059"/>
    </location>
</feature>
<dbReference type="InterPro" id="IPR023298">
    <property type="entry name" value="ATPase_P-typ_TM_dom_sf"/>
</dbReference>
<sequence>MTTTEGKVVWCEGDEESGHGLREGRATAERPQWRSRSSSRHRIIEPVTDLPIIYRTISQDIEEAERARQTERAKAIDAVVLKFETIDWHKLTPVEIEKRLEADFADGLSQLDVYDRLVKYGENKMSPLPNPWFCRILGYFFKGFGSILCIGGVLVLISWKPLGDPPRVANLALGVILFCVFLIQAAFNFYQDWSTSRVMQSMTALLPESCHLIRERAPIEVSALNVVPGDVLLLKAGNKIPADLRFIQVSHNMKVDRAVLTGESRPVKGIVDSDSDNYLETRCIGLQGTHCVSGTAIGVVVATGNSTVFSQIAKLSSELKPTPTPIEKDISRFVLIISTIMIAWVLIIAAAWAGWLHKEHPDWLSVPALIVSCVSVAIAYIPEGLPVAVTSSLTITANLMKKNGVLCKSLKTVETLGAVSVICSDKTGTLTRNKMFVTHCSVGTTAHTPDTAKEALMWNESVAVDQLRAVAALCNDSTFDRDTAFLPLAERWIFGDATDQAALRFSESLGSVSNLRSAWKHLFQLAFDSKNKFMAKGSVVTDLKGLGPCISDSEKERFDSTRNMLLTVKGAPDILLDRCTQYVQENGKIEVLSKDVAADITKTKNRWASGGKRVILLARKIISWDETASASPTYDWGRCVIKELGSNLVFVGLLGLVDPPRDEIPEVMNTLRGAGIRSFMITGDFYLTALAVARQCGMVTQHCLHDISFLARFPPRVPNPEAAIPQAALSLVGKDLMKLNEYQWTQACAYPEIIFSRTTPDQKLRIVRELQARGQIVAMTGDGVNDAPALKAADIGISLASGSDIAIAAADMVLLDSFAAIVEAVRYGRLVFDNLKKVIAYLLPAGSWSEFWPIFTSVVFGLPQILSSFLMIIICCCTDCIAAIVLAYEKPEADLLLRPPRNPKTTKLVDWQLIFHAYAFVGTIETVSSFSMAYWYLERNGIHFRDLWFKFGELPVGIDPEYYQSRLNEASSIYFINLVIMQWFNLMAVRTRKLSLFQHPPAFNKDTQNLLLWPAILLTLGVAVIWLYIPPLQAVLNTAGVPIEHYFLPAALGVGLLCLDEGRKACVRRWPGGILEKMGW</sequence>
<evidence type="ECO:0000256" key="1">
    <source>
        <dbReference type="ARBA" id="ARBA00004651"/>
    </source>
</evidence>
<evidence type="ECO:0000256" key="4">
    <source>
        <dbReference type="ARBA" id="ARBA00022741"/>
    </source>
</evidence>
<dbReference type="GO" id="GO:0005391">
    <property type="term" value="F:P-type sodium:potassium-exchanging transporter activity"/>
    <property type="evidence" value="ECO:0007669"/>
    <property type="project" value="TreeGrafter"/>
</dbReference>
<evidence type="ECO:0000256" key="6">
    <source>
        <dbReference type="ARBA" id="ARBA00022967"/>
    </source>
</evidence>
<evidence type="ECO:0000313" key="12">
    <source>
        <dbReference type="Proteomes" id="UP000616885"/>
    </source>
</evidence>
<dbReference type="SUPFAM" id="SSF81653">
    <property type="entry name" value="Calcium ATPase, transduction domain A"/>
    <property type="match status" value="1"/>
</dbReference>
<dbReference type="Gene3D" id="1.20.1110.10">
    <property type="entry name" value="Calcium-transporting ATPase, transmembrane domain"/>
    <property type="match status" value="1"/>
</dbReference>
<dbReference type="Gene3D" id="3.40.50.1000">
    <property type="entry name" value="HAD superfamily/HAD-like"/>
    <property type="match status" value="1"/>
</dbReference>
<evidence type="ECO:0000259" key="10">
    <source>
        <dbReference type="SMART" id="SM00831"/>
    </source>
</evidence>
<feature type="transmembrane region" description="Helical" evidence="9">
    <location>
        <begin position="1010"/>
        <end position="1029"/>
    </location>
</feature>
<dbReference type="NCBIfam" id="TIGR01494">
    <property type="entry name" value="ATPase_P-type"/>
    <property type="match status" value="2"/>
</dbReference>
<dbReference type="PRINTS" id="PR00121">
    <property type="entry name" value="NAKATPASE"/>
</dbReference>
<evidence type="ECO:0000313" key="11">
    <source>
        <dbReference type="EMBL" id="KAF9747524.1"/>
    </source>
</evidence>
<evidence type="ECO:0000256" key="7">
    <source>
        <dbReference type="ARBA" id="ARBA00022989"/>
    </source>
</evidence>
<keyword evidence="7 9" id="KW-1133">Transmembrane helix</keyword>
<protein>
    <recommendedName>
        <fullName evidence="10">Cation-transporting P-type ATPase N-terminal domain-containing protein</fullName>
    </recommendedName>
</protein>
<gene>
    <name evidence="11" type="ORF">IM811_002858</name>
</gene>
<keyword evidence="3 9" id="KW-0812">Transmembrane</keyword>
<feature type="transmembrane region" description="Helical" evidence="9">
    <location>
        <begin position="838"/>
        <end position="862"/>
    </location>
</feature>
<dbReference type="InterPro" id="IPR036412">
    <property type="entry name" value="HAD-like_sf"/>
</dbReference>
<dbReference type="InterPro" id="IPR050510">
    <property type="entry name" value="Cation_transp_ATPase_P-type"/>
</dbReference>
<comment type="subcellular location">
    <subcellularLocation>
        <location evidence="1">Cell membrane</location>
        <topology evidence="1">Multi-pass membrane protein</topology>
    </subcellularLocation>
</comment>
<dbReference type="GO" id="GO:1990573">
    <property type="term" value="P:potassium ion import across plasma membrane"/>
    <property type="evidence" value="ECO:0007669"/>
    <property type="project" value="TreeGrafter"/>
</dbReference>
<proteinExistence type="predicted"/>
<keyword evidence="2" id="KW-1003">Cell membrane</keyword>
<dbReference type="Pfam" id="PF00689">
    <property type="entry name" value="Cation_ATPase_C"/>
    <property type="match status" value="1"/>
</dbReference>
<evidence type="ECO:0000256" key="2">
    <source>
        <dbReference type="ARBA" id="ARBA00022475"/>
    </source>
</evidence>
<feature type="domain" description="Cation-transporting P-type ATPase N-terminal" evidence="10">
    <location>
        <begin position="87"/>
        <end position="160"/>
    </location>
</feature>
<feature type="transmembrane region" description="Helical" evidence="9">
    <location>
        <begin position="363"/>
        <end position="381"/>
    </location>
</feature>
<dbReference type="Proteomes" id="UP000616885">
    <property type="component" value="Unassembled WGS sequence"/>
</dbReference>
<evidence type="ECO:0000256" key="8">
    <source>
        <dbReference type="ARBA" id="ARBA00023136"/>
    </source>
</evidence>
<dbReference type="InterPro" id="IPR006068">
    <property type="entry name" value="ATPase_P-typ_cation-transptr_C"/>
</dbReference>
<dbReference type="SMART" id="SM00831">
    <property type="entry name" value="Cation_ATPase_N"/>
    <property type="match status" value="1"/>
</dbReference>
<evidence type="ECO:0000256" key="3">
    <source>
        <dbReference type="ARBA" id="ARBA00022692"/>
    </source>
</evidence>
<dbReference type="GO" id="GO:0005524">
    <property type="term" value="F:ATP binding"/>
    <property type="evidence" value="ECO:0007669"/>
    <property type="project" value="UniProtKB-KW"/>
</dbReference>
<dbReference type="InterPro" id="IPR001757">
    <property type="entry name" value="P_typ_ATPase"/>
</dbReference>
<dbReference type="InterPro" id="IPR059000">
    <property type="entry name" value="ATPase_P-type_domA"/>
</dbReference>
<dbReference type="Pfam" id="PF00122">
    <property type="entry name" value="E1-E2_ATPase"/>
    <property type="match status" value="1"/>
</dbReference>
<dbReference type="SUPFAM" id="SSF81660">
    <property type="entry name" value="Metal cation-transporting ATPase, ATP-binding domain N"/>
    <property type="match status" value="1"/>
</dbReference>
<keyword evidence="8 9" id="KW-0472">Membrane</keyword>
<dbReference type="SFLD" id="SFLDF00027">
    <property type="entry name" value="p-type_atpase"/>
    <property type="match status" value="1"/>
</dbReference>
<dbReference type="Gene3D" id="3.40.1110.10">
    <property type="entry name" value="Calcium-transporting ATPase, cytoplasmic domain N"/>
    <property type="match status" value="1"/>
</dbReference>
<feature type="transmembrane region" description="Helical" evidence="9">
    <location>
        <begin position="909"/>
        <end position="937"/>
    </location>
</feature>
<dbReference type="PRINTS" id="PR00119">
    <property type="entry name" value="CATATPASE"/>
</dbReference>
<evidence type="ECO:0000256" key="9">
    <source>
        <dbReference type="SAM" id="Phobius"/>
    </source>
</evidence>
<dbReference type="InterPro" id="IPR018303">
    <property type="entry name" value="ATPase_P-typ_P_site"/>
</dbReference>
<dbReference type="PROSITE" id="PS00154">
    <property type="entry name" value="ATPASE_E1_E2"/>
    <property type="match status" value="1"/>
</dbReference>
<dbReference type="Gene3D" id="2.70.150.10">
    <property type="entry name" value="Calcium-transporting ATPase, cytoplasmic transduction domain A"/>
    <property type="match status" value="1"/>
</dbReference>
<dbReference type="FunFam" id="3.40.50.1000:FF:000001">
    <property type="entry name" value="Phospholipid-transporting ATPase IC"/>
    <property type="match status" value="1"/>
</dbReference>
<reference evidence="11" key="1">
    <citation type="submission" date="2020-10" db="EMBL/GenBank/DDBJ databases">
        <title>High-Quality Genome Resource of Clonostachys rosea strain S41 by Oxford Nanopore Long-Read Sequencing.</title>
        <authorList>
            <person name="Wang H."/>
        </authorList>
    </citation>
    <scope>NUCLEOTIDE SEQUENCE</scope>
    <source>
        <strain evidence="11">S41</strain>
    </source>
</reference>
<dbReference type="EMBL" id="JADCTT010000010">
    <property type="protein sequence ID" value="KAF9747524.1"/>
    <property type="molecule type" value="Genomic_DNA"/>
</dbReference>
<keyword evidence="4" id="KW-0547">Nucleotide-binding</keyword>
<dbReference type="SUPFAM" id="SSF56784">
    <property type="entry name" value="HAD-like"/>
    <property type="match status" value="1"/>
</dbReference>
<feature type="transmembrane region" description="Helical" evidence="9">
    <location>
        <begin position="972"/>
        <end position="989"/>
    </location>
</feature>
<feature type="transmembrane region" description="Helical" evidence="9">
    <location>
        <begin position="868"/>
        <end position="888"/>
    </location>
</feature>
<keyword evidence="6" id="KW-1278">Translocase</keyword>
<dbReference type="GO" id="GO:0016887">
    <property type="term" value="F:ATP hydrolysis activity"/>
    <property type="evidence" value="ECO:0007669"/>
    <property type="project" value="InterPro"/>
</dbReference>
<feature type="transmembrane region" description="Helical" evidence="9">
    <location>
        <begin position="171"/>
        <end position="190"/>
    </location>
</feature>
<dbReference type="InterPro" id="IPR023214">
    <property type="entry name" value="HAD_sf"/>
</dbReference>
<accession>A0A8H7N3L0</accession>
<dbReference type="Pfam" id="PF13246">
    <property type="entry name" value="Cation_ATPase"/>
    <property type="match status" value="1"/>
</dbReference>
<dbReference type="InterPro" id="IPR008250">
    <property type="entry name" value="ATPase_P-typ_transduc_dom_A_sf"/>
</dbReference>
<dbReference type="GO" id="GO:0036376">
    <property type="term" value="P:sodium ion export across plasma membrane"/>
    <property type="evidence" value="ECO:0007669"/>
    <property type="project" value="TreeGrafter"/>
</dbReference>
<dbReference type="AlphaFoldDB" id="A0A8H7N3L0"/>
<comment type="caution">
    <text evidence="11">The sequence shown here is derived from an EMBL/GenBank/DDBJ whole genome shotgun (WGS) entry which is preliminary data.</text>
</comment>